<keyword evidence="3" id="KW-1185">Reference proteome</keyword>
<dbReference type="OrthoDB" id="5786532at2"/>
<dbReference type="EMBL" id="CP011367">
    <property type="protein sequence ID" value="AKJ94387.1"/>
    <property type="molecule type" value="Genomic_DNA"/>
</dbReference>
<gene>
    <name evidence="2" type="ORF">TVD_02905</name>
</gene>
<feature type="region of interest" description="Disordered" evidence="1">
    <location>
        <begin position="126"/>
        <end position="145"/>
    </location>
</feature>
<accession>A0A0G3G4E1</accession>
<evidence type="ECO:0000256" key="1">
    <source>
        <dbReference type="SAM" id="MobiDB-lite"/>
    </source>
</evidence>
<dbReference type="RefSeq" id="WP_047250771.1">
    <property type="nucleotide sequence ID" value="NZ_CP011367.1"/>
</dbReference>
<name>A0A0G3G4E1_9GAMM</name>
<sequence>MRKLLKKWLGRRDPLASAAQAVDHGRTGIETVLGLPHRLSVPLLRRHFGDDAEPSDAAFRETGRDGYWKLPPPAPEFEVHLYGDPDGRLTLGTIRGHGPYAGLVVFSEWSPDHPSAVWQLRVEEPAGESAQALHDHLLDPSRSPE</sequence>
<evidence type="ECO:0000313" key="2">
    <source>
        <dbReference type="EMBL" id="AKJ94387.1"/>
    </source>
</evidence>
<organism evidence="2 3">
    <name type="scientific">Thioalkalivibrio versutus</name>
    <dbReference type="NCBI Taxonomy" id="106634"/>
    <lineage>
        <taxon>Bacteria</taxon>
        <taxon>Pseudomonadati</taxon>
        <taxon>Pseudomonadota</taxon>
        <taxon>Gammaproteobacteria</taxon>
        <taxon>Chromatiales</taxon>
        <taxon>Ectothiorhodospiraceae</taxon>
        <taxon>Thioalkalivibrio</taxon>
    </lineage>
</organism>
<dbReference type="PATRIC" id="fig|106634.4.peg.590"/>
<dbReference type="Proteomes" id="UP000064201">
    <property type="component" value="Chromosome"/>
</dbReference>
<protein>
    <submittedName>
        <fullName evidence="2">Uncharacterized protein</fullName>
    </submittedName>
</protein>
<dbReference type="STRING" id="106634.TVD_02905"/>
<dbReference type="KEGG" id="tvr:TVD_02905"/>
<dbReference type="AlphaFoldDB" id="A0A0G3G4E1"/>
<reference evidence="2 3" key="1">
    <citation type="submission" date="2015-04" db="EMBL/GenBank/DDBJ databases">
        <title>Complete Sequence for the Genome of the Thioalkalivibrio versutus D301.</title>
        <authorList>
            <person name="Mu T."/>
            <person name="Zhou J."/>
            <person name="Xu X."/>
        </authorList>
    </citation>
    <scope>NUCLEOTIDE SEQUENCE [LARGE SCALE GENOMIC DNA]</scope>
    <source>
        <strain evidence="2 3">D301</strain>
    </source>
</reference>
<feature type="compositionally biased region" description="Basic and acidic residues" evidence="1">
    <location>
        <begin position="133"/>
        <end position="145"/>
    </location>
</feature>
<evidence type="ECO:0000313" key="3">
    <source>
        <dbReference type="Proteomes" id="UP000064201"/>
    </source>
</evidence>
<proteinExistence type="predicted"/>